<keyword evidence="2" id="KW-1185">Reference proteome</keyword>
<dbReference type="Proteomes" id="UP001497623">
    <property type="component" value="Unassembled WGS sequence"/>
</dbReference>
<feature type="non-terminal residue" evidence="1">
    <location>
        <position position="1"/>
    </location>
</feature>
<dbReference type="InterPro" id="IPR029000">
    <property type="entry name" value="Cyclophilin-like_dom_sf"/>
</dbReference>
<name>A0AAV2S406_MEGNR</name>
<comment type="caution">
    <text evidence="1">The sequence shown here is derived from an EMBL/GenBank/DDBJ whole genome shotgun (WGS) entry which is preliminary data.</text>
</comment>
<dbReference type="AlphaFoldDB" id="A0AAV2S406"/>
<reference evidence="1 2" key="1">
    <citation type="submission" date="2024-05" db="EMBL/GenBank/DDBJ databases">
        <authorList>
            <person name="Wallberg A."/>
        </authorList>
    </citation>
    <scope>NUCLEOTIDE SEQUENCE [LARGE SCALE GENOMIC DNA]</scope>
</reference>
<dbReference type="SUPFAM" id="SSF50891">
    <property type="entry name" value="Cyclophilin-like"/>
    <property type="match status" value="1"/>
</dbReference>
<protein>
    <submittedName>
        <fullName evidence="1">Uncharacterized protein</fullName>
    </submittedName>
</protein>
<accession>A0AAV2S406</accession>
<proteinExistence type="predicted"/>
<evidence type="ECO:0000313" key="2">
    <source>
        <dbReference type="Proteomes" id="UP001497623"/>
    </source>
</evidence>
<dbReference type="EMBL" id="CAXKWB010041843">
    <property type="protein sequence ID" value="CAL4157077.1"/>
    <property type="molecule type" value="Genomic_DNA"/>
</dbReference>
<sequence>KKKIGSSNYFSSIEERQGCIVVNSLQPNLSLGTDSSLLEYDDVMRLTGTPPEVFLKLSYRNINLGDLHIRLDGLPGHVQQFLELSTGSRGRGSYKGARIENIYNKGYPGENLHCDGFINAYGSRESSAICKVEDGTVDTPVVEGIVFGYNGKPACFTIVTIGYSGSWPYPVIGHVTSGMTELKAAVKKYGDRDIVFSESGVIIDGSV</sequence>
<evidence type="ECO:0000313" key="1">
    <source>
        <dbReference type="EMBL" id="CAL4157077.1"/>
    </source>
</evidence>
<organism evidence="1 2">
    <name type="scientific">Meganyctiphanes norvegica</name>
    <name type="common">Northern krill</name>
    <name type="synonym">Thysanopoda norvegica</name>
    <dbReference type="NCBI Taxonomy" id="48144"/>
    <lineage>
        <taxon>Eukaryota</taxon>
        <taxon>Metazoa</taxon>
        <taxon>Ecdysozoa</taxon>
        <taxon>Arthropoda</taxon>
        <taxon>Crustacea</taxon>
        <taxon>Multicrustacea</taxon>
        <taxon>Malacostraca</taxon>
        <taxon>Eumalacostraca</taxon>
        <taxon>Eucarida</taxon>
        <taxon>Euphausiacea</taxon>
        <taxon>Euphausiidae</taxon>
        <taxon>Meganyctiphanes</taxon>
    </lineage>
</organism>
<gene>
    <name evidence="1" type="ORF">MNOR_LOCUS31815</name>
</gene>